<dbReference type="eggNOG" id="ENOG502SH88">
    <property type="taxonomic scope" value="Eukaryota"/>
</dbReference>
<dbReference type="InterPro" id="IPR029058">
    <property type="entry name" value="AB_hydrolase_fold"/>
</dbReference>
<gene>
    <name evidence="3" type="ORF">COCHEDRAFT_1035936</name>
</gene>
<dbReference type="Gene3D" id="3.40.50.1820">
    <property type="entry name" value="alpha/beta hydrolase"/>
    <property type="match status" value="1"/>
</dbReference>
<keyword evidence="4" id="KW-1185">Reference proteome</keyword>
<dbReference type="Proteomes" id="UP000016936">
    <property type="component" value="Unassembled WGS sequence"/>
</dbReference>
<dbReference type="Pfam" id="PF02129">
    <property type="entry name" value="Peptidase_S15"/>
    <property type="match status" value="1"/>
</dbReference>
<keyword evidence="1" id="KW-0378">Hydrolase</keyword>
<dbReference type="PANTHER" id="PTHR43056">
    <property type="entry name" value="PEPTIDASE S9 PROLYL OLIGOPEPTIDASE"/>
    <property type="match status" value="1"/>
</dbReference>
<protein>
    <recommendedName>
        <fullName evidence="2">Xaa-Pro dipeptidyl-peptidase C-terminal domain-containing protein</fullName>
    </recommendedName>
</protein>
<accession>M2TEB4</accession>
<evidence type="ECO:0000313" key="3">
    <source>
        <dbReference type="EMBL" id="EMD84854.1"/>
    </source>
</evidence>
<reference evidence="3 4" key="1">
    <citation type="journal article" date="2012" name="PLoS Pathog.">
        <title>Diverse lifestyles and strategies of plant pathogenesis encoded in the genomes of eighteen Dothideomycetes fungi.</title>
        <authorList>
            <person name="Ohm R.A."/>
            <person name="Feau N."/>
            <person name="Henrissat B."/>
            <person name="Schoch C.L."/>
            <person name="Horwitz B.A."/>
            <person name="Barry K.W."/>
            <person name="Condon B.J."/>
            <person name="Copeland A.C."/>
            <person name="Dhillon B."/>
            <person name="Glaser F."/>
            <person name="Hesse C.N."/>
            <person name="Kosti I."/>
            <person name="LaButti K."/>
            <person name="Lindquist E.A."/>
            <person name="Lucas S."/>
            <person name="Salamov A.A."/>
            <person name="Bradshaw R.E."/>
            <person name="Ciuffetti L."/>
            <person name="Hamelin R.C."/>
            <person name="Kema G.H.J."/>
            <person name="Lawrence C."/>
            <person name="Scott J.A."/>
            <person name="Spatafora J.W."/>
            <person name="Turgeon B.G."/>
            <person name="de Wit P.J.G.M."/>
            <person name="Zhong S."/>
            <person name="Goodwin S.B."/>
            <person name="Grigoriev I.V."/>
        </authorList>
    </citation>
    <scope>NUCLEOTIDE SEQUENCE [LARGE SCALE GENOMIC DNA]</scope>
    <source>
        <strain evidence="4">C5 / ATCC 48332 / race O</strain>
    </source>
</reference>
<dbReference type="Gene3D" id="1.10.3020.20">
    <property type="match status" value="1"/>
</dbReference>
<evidence type="ECO:0000313" key="4">
    <source>
        <dbReference type="Proteomes" id="UP000016936"/>
    </source>
</evidence>
<dbReference type="Gene3D" id="2.60.120.260">
    <property type="entry name" value="Galactose-binding domain-like"/>
    <property type="match status" value="1"/>
</dbReference>
<dbReference type="InterPro" id="IPR005674">
    <property type="entry name" value="CocE/Ser_esterase"/>
</dbReference>
<dbReference type="OrthoDB" id="416441at2759"/>
<organism evidence="3 4">
    <name type="scientific">Cochliobolus heterostrophus (strain C5 / ATCC 48332 / race O)</name>
    <name type="common">Southern corn leaf blight fungus</name>
    <name type="synonym">Bipolaris maydis</name>
    <dbReference type="NCBI Taxonomy" id="701091"/>
    <lineage>
        <taxon>Eukaryota</taxon>
        <taxon>Fungi</taxon>
        <taxon>Dikarya</taxon>
        <taxon>Ascomycota</taxon>
        <taxon>Pezizomycotina</taxon>
        <taxon>Dothideomycetes</taxon>
        <taxon>Pleosporomycetidae</taxon>
        <taxon>Pleosporales</taxon>
        <taxon>Pleosporineae</taxon>
        <taxon>Pleosporaceae</taxon>
        <taxon>Bipolaris</taxon>
    </lineage>
</organism>
<dbReference type="InterPro" id="IPR050585">
    <property type="entry name" value="Xaa-Pro_dipeptidyl-ppase/CocE"/>
</dbReference>
<dbReference type="SMART" id="SM00939">
    <property type="entry name" value="PepX_C"/>
    <property type="match status" value="1"/>
</dbReference>
<dbReference type="STRING" id="701091.M2TEB4"/>
<name>M2TEB4_COCH5</name>
<sequence>MSFPHPKDFQAVPRRKTEEDIRDGYKRIKDIYIPTRDDSVICCNVYLPLRDNPEKFPVLLTLGPYGKDIHFSEFGLPHTDMYSNMAKAIEPLGPDACFETPDPVIWCKDHSYALVRCDVRGSGGSPGVLDPFGIGRTDLIGDDSEGNDAYDIVQWAGTQEWSNGKVAMCGISYFGMSCYWAAMHQPPHLAAIVPYEALTDLYRDKHWFNNIIVPQQYGKIEGLSDEQLFKQHFDYETLARHWIWRSEGPWPVFDRTRDLSKIKVPILTAGNWMDSEVHLPGNPTSFERASSEWKFLEMHTGNHLAAYYDPVQIERQLKFLDYFLKGKTENRLEYSPRIDLLIRRGTHYFYRTERSWPPKDATYTPLYLALNETLSFEQYSPSSKNEAITYSGLSGKAFFETAPMKENFEILGYPFLELTVSTDAQEMDIFVYFHVIDPEGKKLVFRGNHDEPAVSFVRSWFRLSHRRLCNTSTSEKPILDQMKPALIEKNEYYDVKIPIPPTSIIIEPGHRLAIALRASDEEEIIPPMRHVGPDRPENLLSGTNRILLGGKLIVPVIKRG</sequence>
<dbReference type="AlphaFoldDB" id="M2TEB4"/>
<reference evidence="4" key="2">
    <citation type="journal article" date="2013" name="PLoS Genet.">
        <title>Comparative genome structure, secondary metabolite, and effector coding capacity across Cochliobolus pathogens.</title>
        <authorList>
            <person name="Condon B.J."/>
            <person name="Leng Y."/>
            <person name="Wu D."/>
            <person name="Bushley K.E."/>
            <person name="Ohm R.A."/>
            <person name="Otillar R."/>
            <person name="Martin J."/>
            <person name="Schackwitz W."/>
            <person name="Grimwood J."/>
            <person name="MohdZainudin N."/>
            <person name="Xue C."/>
            <person name="Wang R."/>
            <person name="Manning V.A."/>
            <person name="Dhillon B."/>
            <person name="Tu Z.J."/>
            <person name="Steffenson B.J."/>
            <person name="Salamov A."/>
            <person name="Sun H."/>
            <person name="Lowry S."/>
            <person name="LaButti K."/>
            <person name="Han J."/>
            <person name="Copeland A."/>
            <person name="Lindquist E."/>
            <person name="Barry K."/>
            <person name="Schmutz J."/>
            <person name="Baker S.E."/>
            <person name="Ciuffetti L.M."/>
            <person name="Grigoriev I.V."/>
            <person name="Zhong S."/>
            <person name="Turgeon B.G."/>
        </authorList>
    </citation>
    <scope>NUCLEOTIDE SEQUENCE [LARGE SCALE GENOMIC DNA]</scope>
    <source>
        <strain evidence="4">C5 / ATCC 48332 / race O</strain>
    </source>
</reference>
<dbReference type="Pfam" id="PF08530">
    <property type="entry name" value="PepX_C"/>
    <property type="match status" value="1"/>
</dbReference>
<dbReference type="SUPFAM" id="SSF49785">
    <property type="entry name" value="Galactose-binding domain-like"/>
    <property type="match status" value="1"/>
</dbReference>
<dbReference type="InterPro" id="IPR000383">
    <property type="entry name" value="Xaa-Pro-like_dom"/>
</dbReference>
<dbReference type="GO" id="GO:0008239">
    <property type="term" value="F:dipeptidyl-peptidase activity"/>
    <property type="evidence" value="ECO:0007669"/>
    <property type="project" value="InterPro"/>
</dbReference>
<dbReference type="InterPro" id="IPR013736">
    <property type="entry name" value="Xaa-Pro_dipept_C"/>
</dbReference>
<dbReference type="HOGENOM" id="CLU_015590_3_0_1"/>
<evidence type="ECO:0000256" key="1">
    <source>
        <dbReference type="ARBA" id="ARBA00022801"/>
    </source>
</evidence>
<proteinExistence type="predicted"/>
<dbReference type="InterPro" id="IPR008979">
    <property type="entry name" value="Galactose-bd-like_sf"/>
</dbReference>
<dbReference type="OMA" id="YRTERSW"/>
<feature type="domain" description="Xaa-Pro dipeptidyl-peptidase C-terminal" evidence="2">
    <location>
        <begin position="317"/>
        <end position="557"/>
    </location>
</feature>
<dbReference type="NCBIfam" id="TIGR00976">
    <property type="entry name" value="CocE_NonD"/>
    <property type="match status" value="1"/>
</dbReference>
<dbReference type="PANTHER" id="PTHR43056:SF10">
    <property type="entry name" value="COCE_NOND FAMILY, PUTATIVE (AFU_ORTHOLOGUE AFUA_7G00600)-RELATED"/>
    <property type="match status" value="1"/>
</dbReference>
<dbReference type="EMBL" id="KB445603">
    <property type="protein sequence ID" value="EMD84854.1"/>
    <property type="molecule type" value="Genomic_DNA"/>
</dbReference>
<evidence type="ECO:0000259" key="2">
    <source>
        <dbReference type="SMART" id="SM00939"/>
    </source>
</evidence>
<dbReference type="SUPFAM" id="SSF53474">
    <property type="entry name" value="alpha/beta-Hydrolases"/>
    <property type="match status" value="1"/>
</dbReference>